<dbReference type="Proteomes" id="UP000322873">
    <property type="component" value="Unassembled WGS sequence"/>
</dbReference>
<name>A0A5M9JBE3_MONFR</name>
<dbReference type="AlphaFoldDB" id="A0A5M9JBE3"/>
<sequence length="77" mass="8968">MMMITRTYDDETTYQDTPTENDKNDTTSSDLQNRRGVHSESSFLRIRDARLGLRDHSSFLCVAISMNRYKEFESKGP</sequence>
<protein>
    <submittedName>
        <fullName evidence="2">Uncharacterized protein</fullName>
    </submittedName>
</protein>
<evidence type="ECO:0000256" key="1">
    <source>
        <dbReference type="SAM" id="MobiDB-lite"/>
    </source>
</evidence>
<gene>
    <name evidence="2" type="ORF">EYC84_009531</name>
</gene>
<organism evidence="2 3">
    <name type="scientific">Monilinia fructicola</name>
    <name type="common">Brown rot fungus</name>
    <name type="synonym">Ciboria fructicola</name>
    <dbReference type="NCBI Taxonomy" id="38448"/>
    <lineage>
        <taxon>Eukaryota</taxon>
        <taxon>Fungi</taxon>
        <taxon>Dikarya</taxon>
        <taxon>Ascomycota</taxon>
        <taxon>Pezizomycotina</taxon>
        <taxon>Leotiomycetes</taxon>
        <taxon>Helotiales</taxon>
        <taxon>Sclerotiniaceae</taxon>
        <taxon>Monilinia</taxon>
    </lineage>
</organism>
<evidence type="ECO:0000313" key="2">
    <source>
        <dbReference type="EMBL" id="KAA8565683.1"/>
    </source>
</evidence>
<comment type="caution">
    <text evidence="2">The sequence shown here is derived from an EMBL/GenBank/DDBJ whole genome shotgun (WGS) entry which is preliminary data.</text>
</comment>
<feature type="region of interest" description="Disordered" evidence="1">
    <location>
        <begin position="1"/>
        <end position="39"/>
    </location>
</feature>
<accession>A0A5M9JBE3</accession>
<reference evidence="2 3" key="1">
    <citation type="submission" date="2019-06" db="EMBL/GenBank/DDBJ databases">
        <title>Genome Sequence of the Brown Rot Fungal Pathogen Monilinia fructicola.</title>
        <authorList>
            <person name="De Miccolis Angelini R.M."/>
            <person name="Landi L."/>
            <person name="Abate D."/>
            <person name="Pollastro S."/>
            <person name="Romanazzi G."/>
            <person name="Faretra F."/>
        </authorList>
    </citation>
    <scope>NUCLEOTIDE SEQUENCE [LARGE SCALE GENOMIC DNA]</scope>
    <source>
        <strain evidence="2 3">Mfrc123</strain>
    </source>
</reference>
<proteinExistence type="predicted"/>
<dbReference type="EMBL" id="VICG01000013">
    <property type="protein sequence ID" value="KAA8565683.1"/>
    <property type="molecule type" value="Genomic_DNA"/>
</dbReference>
<keyword evidence="3" id="KW-1185">Reference proteome</keyword>
<evidence type="ECO:0000313" key="3">
    <source>
        <dbReference type="Proteomes" id="UP000322873"/>
    </source>
</evidence>